<evidence type="ECO:0000313" key="2">
    <source>
        <dbReference type="Proteomes" id="UP001150879"/>
    </source>
</evidence>
<dbReference type="AlphaFoldDB" id="A0A9W9MTN0"/>
<dbReference type="EMBL" id="JAPQKP010000002">
    <property type="protein sequence ID" value="KAJ5207174.1"/>
    <property type="molecule type" value="Genomic_DNA"/>
</dbReference>
<evidence type="ECO:0000313" key="1">
    <source>
        <dbReference type="EMBL" id="KAJ5207174.1"/>
    </source>
</evidence>
<organism evidence="1 2">
    <name type="scientific">Penicillium cf. griseofulvum</name>
    <dbReference type="NCBI Taxonomy" id="2972120"/>
    <lineage>
        <taxon>Eukaryota</taxon>
        <taxon>Fungi</taxon>
        <taxon>Dikarya</taxon>
        <taxon>Ascomycota</taxon>
        <taxon>Pezizomycotina</taxon>
        <taxon>Eurotiomycetes</taxon>
        <taxon>Eurotiomycetidae</taxon>
        <taxon>Eurotiales</taxon>
        <taxon>Aspergillaceae</taxon>
        <taxon>Penicillium</taxon>
    </lineage>
</organism>
<name>A0A9W9MTN0_9EURO</name>
<keyword evidence="2" id="KW-1185">Reference proteome</keyword>
<dbReference type="Proteomes" id="UP001150879">
    <property type="component" value="Unassembled WGS sequence"/>
</dbReference>
<protein>
    <submittedName>
        <fullName evidence="1">Uncharacterized protein</fullName>
    </submittedName>
</protein>
<reference evidence="1" key="2">
    <citation type="journal article" date="2023" name="IMA Fungus">
        <title>Comparative genomic study of the Penicillium genus elucidates a diverse pangenome and 15 lateral gene transfer events.</title>
        <authorList>
            <person name="Petersen C."/>
            <person name="Sorensen T."/>
            <person name="Nielsen M.R."/>
            <person name="Sondergaard T.E."/>
            <person name="Sorensen J.L."/>
            <person name="Fitzpatrick D.A."/>
            <person name="Frisvad J.C."/>
            <person name="Nielsen K.L."/>
        </authorList>
    </citation>
    <scope>NUCLEOTIDE SEQUENCE</scope>
    <source>
        <strain evidence="1">IBT 16849</strain>
    </source>
</reference>
<gene>
    <name evidence="1" type="ORF">N7472_003622</name>
</gene>
<proteinExistence type="predicted"/>
<accession>A0A9W9MTN0</accession>
<reference evidence="1" key="1">
    <citation type="submission" date="2022-11" db="EMBL/GenBank/DDBJ databases">
        <authorList>
            <person name="Petersen C."/>
        </authorList>
    </citation>
    <scope>NUCLEOTIDE SEQUENCE</scope>
    <source>
        <strain evidence="1">IBT 16849</strain>
    </source>
</reference>
<comment type="caution">
    <text evidence="1">The sequence shown here is derived from an EMBL/GenBank/DDBJ whole genome shotgun (WGS) entry which is preliminary data.</text>
</comment>
<sequence length="156" mass="18102">MPKTNKDIENQLQLRENSRFLYTDYAGDRKVENRFFNDNPIVGSLVLYKSRLYLLQLIQFLKKTTIIIPNYLYKLASTSYSVFLNVIPSTTYDAGELSTVGYDQFIITRYPKKKLFNRSIINRESITILEAVSANSFAYLPLIILSVNYINNTLAY</sequence>